<evidence type="ECO:0000256" key="1">
    <source>
        <dbReference type="ARBA" id="ARBA00023015"/>
    </source>
</evidence>
<sequence length="193" mass="22495">MFKTFKTKEGITTIEISEEGKVTYAVGKKKTTFDLSDCDSFTYEFEAMDERVVITTDMIARNEAKDTGFSNEDTDEVEPWLWLVISKGEERLQYNNDHAETRRHYSYSDQNDKFDTLMADEDLFETVFEKLEKEELIEAIKALAPQQQELVKDIYFRGLSMADVARTKGVHKSSVTKQMNRLIDQLKKKLKNF</sequence>
<reference evidence="5 6" key="1">
    <citation type="journal article" date="2019" name="Int. J. Syst. Evol. Microbiol.">
        <title>The Global Catalogue of Microorganisms (GCM) 10K type strain sequencing project: providing services to taxonomists for standard genome sequencing and annotation.</title>
        <authorList>
            <consortium name="The Broad Institute Genomics Platform"/>
            <consortium name="The Broad Institute Genome Sequencing Center for Infectious Disease"/>
            <person name="Wu L."/>
            <person name="Ma J."/>
        </authorList>
    </citation>
    <scope>NUCLEOTIDE SEQUENCE [LARGE SCALE GENOMIC DNA]</scope>
    <source>
        <strain evidence="5 6">JCM 14232</strain>
    </source>
</reference>
<evidence type="ECO:0000256" key="3">
    <source>
        <dbReference type="ARBA" id="ARBA00023125"/>
    </source>
</evidence>
<evidence type="ECO:0008006" key="7">
    <source>
        <dbReference type="Google" id="ProtNLM"/>
    </source>
</evidence>
<dbReference type="RefSeq" id="WP_346024169.1">
    <property type="nucleotide sequence ID" value="NZ_BAAADA010000052.1"/>
</dbReference>
<protein>
    <recommendedName>
        <fullName evidence="7">RNA polymerase sigma factor, sigma-70 family</fullName>
    </recommendedName>
</protein>
<keyword evidence="1" id="KW-0805">Transcription regulation</keyword>
<keyword evidence="6" id="KW-1185">Reference proteome</keyword>
<dbReference type="SUPFAM" id="SSF88659">
    <property type="entry name" value="Sigma3 and sigma4 domains of RNA polymerase sigma factors"/>
    <property type="match status" value="1"/>
</dbReference>
<dbReference type="Gene3D" id="1.10.10.10">
    <property type="entry name" value="Winged helix-like DNA-binding domain superfamily/Winged helix DNA-binding domain"/>
    <property type="match status" value="1"/>
</dbReference>
<keyword evidence="2" id="KW-0731">Sigma factor</keyword>
<keyword evidence="4" id="KW-0804">Transcription</keyword>
<evidence type="ECO:0000313" key="6">
    <source>
        <dbReference type="Proteomes" id="UP001410648"/>
    </source>
</evidence>
<dbReference type="EMBL" id="BAAADA010000052">
    <property type="protein sequence ID" value="GAA0479343.1"/>
    <property type="molecule type" value="Genomic_DNA"/>
</dbReference>
<evidence type="ECO:0000313" key="5">
    <source>
        <dbReference type="EMBL" id="GAA0479343.1"/>
    </source>
</evidence>
<proteinExistence type="predicted"/>
<name>A0ABN1ALC4_9LACT</name>
<accession>A0ABN1ALC4</accession>
<keyword evidence="3" id="KW-0238">DNA-binding</keyword>
<comment type="caution">
    <text evidence="5">The sequence shown here is derived from an EMBL/GenBank/DDBJ whole genome shotgun (WGS) entry which is preliminary data.</text>
</comment>
<gene>
    <name evidence="5" type="ORF">GCM10008936_06870</name>
</gene>
<dbReference type="PANTHER" id="PTHR30385">
    <property type="entry name" value="SIGMA FACTOR F FLAGELLAR"/>
    <property type="match status" value="1"/>
</dbReference>
<organism evidence="5 6">
    <name type="scientific">Alkalibacterium indicireducens</name>
    <dbReference type="NCBI Taxonomy" id="398758"/>
    <lineage>
        <taxon>Bacteria</taxon>
        <taxon>Bacillati</taxon>
        <taxon>Bacillota</taxon>
        <taxon>Bacilli</taxon>
        <taxon>Lactobacillales</taxon>
        <taxon>Carnobacteriaceae</taxon>
        <taxon>Alkalibacterium</taxon>
    </lineage>
</organism>
<evidence type="ECO:0000256" key="2">
    <source>
        <dbReference type="ARBA" id="ARBA00023082"/>
    </source>
</evidence>
<dbReference type="InterPro" id="IPR013324">
    <property type="entry name" value="RNA_pol_sigma_r3/r4-like"/>
</dbReference>
<dbReference type="Proteomes" id="UP001410648">
    <property type="component" value="Unassembled WGS sequence"/>
</dbReference>
<dbReference type="InterPro" id="IPR036388">
    <property type="entry name" value="WH-like_DNA-bd_sf"/>
</dbReference>
<evidence type="ECO:0000256" key="4">
    <source>
        <dbReference type="ARBA" id="ARBA00023163"/>
    </source>
</evidence>